<name>A0ABV9T2R2_9BACT</name>
<sequence>MKRYLITVAITLLLLNACSKESDRSDQNKEVYSRYGEAIQAAGAVTVEEMYAQLHQNGSFEGKVRGEIIEVCVQKGCWMTLKLPDGKHMRVTFKDYGFFVPKDSQGNEVIISGKADYSLTDVHTLRHYAEDAGKTQEEIDAIVEDEESTTFVAEGVMIKE</sequence>
<keyword evidence="2" id="KW-1185">Reference proteome</keyword>
<proteinExistence type="predicted"/>
<accession>A0ABV9T2R2</accession>
<evidence type="ECO:0000313" key="2">
    <source>
        <dbReference type="Proteomes" id="UP001595818"/>
    </source>
</evidence>
<dbReference type="Proteomes" id="UP001595818">
    <property type="component" value="Unassembled WGS sequence"/>
</dbReference>
<protein>
    <submittedName>
        <fullName evidence="1">DUF4920 domain-containing protein</fullName>
    </submittedName>
</protein>
<gene>
    <name evidence="1" type="ORF">ACFPFU_14700</name>
</gene>
<organism evidence="1 2">
    <name type="scientific">Negadavirga shengliensis</name>
    <dbReference type="NCBI Taxonomy" id="1389218"/>
    <lineage>
        <taxon>Bacteria</taxon>
        <taxon>Pseudomonadati</taxon>
        <taxon>Bacteroidota</taxon>
        <taxon>Cytophagia</taxon>
        <taxon>Cytophagales</taxon>
        <taxon>Cyclobacteriaceae</taxon>
        <taxon>Negadavirga</taxon>
    </lineage>
</organism>
<dbReference type="RefSeq" id="WP_377065527.1">
    <property type="nucleotide sequence ID" value="NZ_JBHSJJ010000008.1"/>
</dbReference>
<comment type="caution">
    <text evidence="1">The sequence shown here is derived from an EMBL/GenBank/DDBJ whole genome shotgun (WGS) entry which is preliminary data.</text>
</comment>
<dbReference type="Pfam" id="PF16267">
    <property type="entry name" value="DUF4920"/>
    <property type="match status" value="1"/>
</dbReference>
<dbReference type="InterPro" id="IPR032577">
    <property type="entry name" value="DUF4920"/>
</dbReference>
<reference evidence="2" key="1">
    <citation type="journal article" date="2019" name="Int. J. Syst. Evol. Microbiol.">
        <title>The Global Catalogue of Microorganisms (GCM) 10K type strain sequencing project: providing services to taxonomists for standard genome sequencing and annotation.</title>
        <authorList>
            <consortium name="The Broad Institute Genomics Platform"/>
            <consortium name="The Broad Institute Genome Sequencing Center for Infectious Disease"/>
            <person name="Wu L."/>
            <person name="Ma J."/>
        </authorList>
    </citation>
    <scope>NUCLEOTIDE SEQUENCE [LARGE SCALE GENOMIC DNA]</scope>
    <source>
        <strain evidence="2">CGMCC 4.7466</strain>
    </source>
</reference>
<evidence type="ECO:0000313" key="1">
    <source>
        <dbReference type="EMBL" id="MFC4872944.1"/>
    </source>
</evidence>
<dbReference type="EMBL" id="JBHSJJ010000008">
    <property type="protein sequence ID" value="MFC4872944.1"/>
    <property type="molecule type" value="Genomic_DNA"/>
</dbReference>